<feature type="repeat" description="WD" evidence="3">
    <location>
        <begin position="263"/>
        <end position="297"/>
    </location>
</feature>
<dbReference type="EMBL" id="LVVM01004050">
    <property type="protein sequence ID" value="OJA13686.1"/>
    <property type="molecule type" value="Genomic_DNA"/>
</dbReference>
<dbReference type="Pfam" id="PF00400">
    <property type="entry name" value="WD40"/>
    <property type="match status" value="4"/>
</dbReference>
<dbReference type="PROSITE" id="PS00678">
    <property type="entry name" value="WD_REPEATS_1"/>
    <property type="match status" value="1"/>
</dbReference>
<dbReference type="InterPro" id="IPR011047">
    <property type="entry name" value="Quinoprotein_ADH-like_sf"/>
</dbReference>
<evidence type="ECO:0000256" key="1">
    <source>
        <dbReference type="ARBA" id="ARBA00022574"/>
    </source>
</evidence>
<keyword evidence="5" id="KW-1185">Reference proteome</keyword>
<dbReference type="SMART" id="SM00320">
    <property type="entry name" value="WD40"/>
    <property type="match status" value="6"/>
</dbReference>
<feature type="repeat" description="WD" evidence="3">
    <location>
        <begin position="121"/>
        <end position="156"/>
    </location>
</feature>
<dbReference type="InterPro" id="IPR001680">
    <property type="entry name" value="WD40_rpt"/>
</dbReference>
<dbReference type="Gene3D" id="2.130.10.10">
    <property type="entry name" value="YVTN repeat-like/Quinoprotein amine dehydrogenase"/>
    <property type="match status" value="3"/>
</dbReference>
<dbReference type="AlphaFoldDB" id="A0A1J8PWK8"/>
<protein>
    <submittedName>
        <fullName evidence="4">Uncharacterized protein</fullName>
    </submittedName>
</protein>
<keyword evidence="2" id="KW-0677">Repeat</keyword>
<reference evidence="4 5" key="1">
    <citation type="submission" date="2016-03" db="EMBL/GenBank/DDBJ databases">
        <title>Comparative genomics of the ectomycorrhizal sister species Rhizopogon vinicolor and Rhizopogon vesiculosus (Basidiomycota: Boletales) reveals a divergence of the mating type B locus.</title>
        <authorList>
            <person name="Mujic A.B."/>
            <person name="Kuo A."/>
            <person name="Tritt A."/>
            <person name="Lipzen A."/>
            <person name="Chen C."/>
            <person name="Johnson J."/>
            <person name="Sharma A."/>
            <person name="Barry K."/>
            <person name="Grigoriev I.V."/>
            <person name="Spatafora J.W."/>
        </authorList>
    </citation>
    <scope>NUCLEOTIDE SEQUENCE [LARGE SCALE GENOMIC DNA]</scope>
    <source>
        <strain evidence="4 5">AM-OR11-056</strain>
    </source>
</reference>
<dbReference type="InterPro" id="IPR019775">
    <property type="entry name" value="WD40_repeat_CS"/>
</dbReference>
<sequence>MKDNKQLAGPRRDTIETFEGHENTILAIATFPDGERIATGSRDKTIRIWRLEDGRETKKWGVKMIIGALVISRDGKQVVSSEGPELGDDEDDDEDKVLSRFYQWQLWVRDAETGRVVAGPLDGHTNSVFALDVSLDGSILASGSADRRVILWDTTTWRRNGDPLLCGAPIACVRFSPAGHGQLGIATDKYIQIWALDRRERLAQIKGHTNYNGSCNLSLSWTRDGARLLSAGNNYDPVIRSWDTSTWEQVGDPWSGHDADQHIYRIILNPAGTLVASASSDNTVRLWQLSTGTEVARYEHSDDVLRVAFSVDGRFVFSGGLDKKISQWEIPDDLLTTARGDPLSGRLKIETTSFNSPHKHQRQASAARGKQKARVYISQSMYILTVNQNLKSHLVVCGFMITTSMFLRHF</sequence>
<feature type="repeat" description="WD" evidence="3">
    <location>
        <begin position="18"/>
        <end position="59"/>
    </location>
</feature>
<proteinExistence type="predicted"/>
<evidence type="ECO:0000256" key="3">
    <source>
        <dbReference type="PROSITE-ProRule" id="PRU00221"/>
    </source>
</evidence>
<gene>
    <name evidence="4" type="ORF">AZE42_05530</name>
</gene>
<evidence type="ECO:0000313" key="5">
    <source>
        <dbReference type="Proteomes" id="UP000183567"/>
    </source>
</evidence>
<evidence type="ECO:0000256" key="2">
    <source>
        <dbReference type="ARBA" id="ARBA00022737"/>
    </source>
</evidence>
<dbReference type="PROSITE" id="PS50082">
    <property type="entry name" value="WD_REPEATS_2"/>
    <property type="match status" value="4"/>
</dbReference>
<dbReference type="CDD" id="cd00200">
    <property type="entry name" value="WD40"/>
    <property type="match status" value="1"/>
</dbReference>
<dbReference type="OrthoDB" id="2664677at2759"/>
<dbReference type="PANTHER" id="PTHR19848">
    <property type="entry name" value="WD40 REPEAT PROTEIN"/>
    <property type="match status" value="1"/>
</dbReference>
<accession>A0A1J8PWK8</accession>
<dbReference type="SUPFAM" id="SSF50998">
    <property type="entry name" value="Quinoprotein alcohol dehydrogenase-like"/>
    <property type="match status" value="1"/>
</dbReference>
<dbReference type="PANTHER" id="PTHR19848:SF8">
    <property type="entry name" value="F-BOX AND WD REPEAT DOMAIN CONTAINING 7"/>
    <property type="match status" value="1"/>
</dbReference>
<evidence type="ECO:0000313" key="4">
    <source>
        <dbReference type="EMBL" id="OJA13686.1"/>
    </source>
</evidence>
<dbReference type="STRING" id="180088.A0A1J8PWK8"/>
<dbReference type="PRINTS" id="PR00320">
    <property type="entry name" value="GPROTEINBRPT"/>
</dbReference>
<dbReference type="InterPro" id="IPR020472">
    <property type="entry name" value="WD40_PAC1"/>
</dbReference>
<dbReference type="PROSITE" id="PS50294">
    <property type="entry name" value="WD_REPEATS_REGION"/>
    <property type="match status" value="4"/>
</dbReference>
<organism evidence="4 5">
    <name type="scientific">Rhizopogon vesiculosus</name>
    <dbReference type="NCBI Taxonomy" id="180088"/>
    <lineage>
        <taxon>Eukaryota</taxon>
        <taxon>Fungi</taxon>
        <taxon>Dikarya</taxon>
        <taxon>Basidiomycota</taxon>
        <taxon>Agaricomycotina</taxon>
        <taxon>Agaricomycetes</taxon>
        <taxon>Agaricomycetidae</taxon>
        <taxon>Boletales</taxon>
        <taxon>Suillineae</taxon>
        <taxon>Rhizopogonaceae</taxon>
        <taxon>Rhizopogon</taxon>
    </lineage>
</organism>
<keyword evidence="1 3" id="KW-0853">WD repeat</keyword>
<feature type="repeat" description="WD" evidence="3">
    <location>
        <begin position="297"/>
        <end position="330"/>
    </location>
</feature>
<dbReference type="Proteomes" id="UP000183567">
    <property type="component" value="Unassembled WGS sequence"/>
</dbReference>
<dbReference type="InterPro" id="IPR015943">
    <property type="entry name" value="WD40/YVTN_repeat-like_dom_sf"/>
</dbReference>
<comment type="caution">
    <text evidence="4">The sequence shown here is derived from an EMBL/GenBank/DDBJ whole genome shotgun (WGS) entry which is preliminary data.</text>
</comment>
<name>A0A1J8PWK8_9AGAM</name>